<dbReference type="Pfam" id="PF00535">
    <property type="entry name" value="Glycos_transf_2"/>
    <property type="match status" value="1"/>
</dbReference>
<dbReference type="Proteomes" id="UP000775500">
    <property type="component" value="Unassembled WGS sequence"/>
</dbReference>
<dbReference type="EMBL" id="JACJLU010000010">
    <property type="protein sequence ID" value="MBM6831993.1"/>
    <property type="molecule type" value="Genomic_DNA"/>
</dbReference>
<dbReference type="PANTHER" id="PTHR22916:SF3">
    <property type="entry name" value="UDP-GLCNAC:BETAGAL BETA-1,3-N-ACETYLGLUCOSAMINYLTRANSFERASE-LIKE PROTEIN 1"/>
    <property type="match status" value="1"/>
</dbReference>
<feature type="domain" description="Glycosyltransferase 2-like" evidence="1">
    <location>
        <begin position="11"/>
        <end position="152"/>
    </location>
</feature>
<organism evidence="2 3">
    <name type="scientific">Faecalicoccus acidiformans</name>
    <dbReference type="NCBI Taxonomy" id="915173"/>
    <lineage>
        <taxon>Bacteria</taxon>
        <taxon>Bacillati</taxon>
        <taxon>Bacillota</taxon>
        <taxon>Erysipelotrichia</taxon>
        <taxon>Erysipelotrichales</taxon>
        <taxon>Erysipelotrichaceae</taxon>
        <taxon>Faecalicoccus</taxon>
    </lineage>
</organism>
<comment type="caution">
    <text evidence="2">The sequence shown here is derived from an EMBL/GenBank/DDBJ whole genome shotgun (WGS) entry which is preliminary data.</text>
</comment>
<dbReference type="InterPro" id="IPR001173">
    <property type="entry name" value="Glyco_trans_2-like"/>
</dbReference>
<evidence type="ECO:0000259" key="1">
    <source>
        <dbReference type="Pfam" id="PF00535"/>
    </source>
</evidence>
<dbReference type="CDD" id="cd00761">
    <property type="entry name" value="Glyco_tranf_GTA_type"/>
    <property type="match status" value="1"/>
</dbReference>
<name>A0ABS2FPM0_9FIRM</name>
<dbReference type="InterPro" id="IPR029044">
    <property type="entry name" value="Nucleotide-diphossugar_trans"/>
</dbReference>
<sequence length="339" mass="40039">MKGNEKMKLLSIVIPAYNVEKYLDEAMRPYLMIKDPQLLEILIVNDGSKDRTLEIAKEYEKKLPGIVKVIDKENGGHGSTINIGIKKATGKYFKVVDGDDWVDPLALENLLKHIQEIDSDMIATAFNMVYEDIEKEEEVHIQNVEYGKEYKFSLICSHIDYIRMHSTLFKTSILKDNEIRLDEHCFYVDVEHDLLPLKWVDTITFFDDVFYQYRLGRPGQSVNMTSMIKNRENHDRVIKRMVLYCQSNSFPETVKNYIDKKLDNMIGFQYTILFSCGTGKNAKNELMAFDQWLKDNEYNLYNHVNQKKIILLRKSHFKNYYLIKFLYTLLRKKEDQYVK</sequence>
<accession>A0ABS2FPM0</accession>
<evidence type="ECO:0000313" key="2">
    <source>
        <dbReference type="EMBL" id="MBM6831993.1"/>
    </source>
</evidence>
<evidence type="ECO:0000313" key="3">
    <source>
        <dbReference type="Proteomes" id="UP000775500"/>
    </source>
</evidence>
<reference evidence="2 3" key="1">
    <citation type="journal article" date="2021" name="Sci. Rep.">
        <title>The distribution of antibiotic resistance genes in chicken gut microbiota commensals.</title>
        <authorList>
            <person name="Juricova H."/>
            <person name="Matiasovicova J."/>
            <person name="Kubasova T."/>
            <person name="Cejkova D."/>
            <person name="Rychlik I."/>
        </authorList>
    </citation>
    <scope>NUCLEOTIDE SEQUENCE [LARGE SCALE GENOMIC DNA]</scope>
    <source>
        <strain evidence="2 3">An423</strain>
    </source>
</reference>
<dbReference type="PANTHER" id="PTHR22916">
    <property type="entry name" value="GLYCOSYLTRANSFERASE"/>
    <property type="match status" value="1"/>
</dbReference>
<dbReference type="SUPFAM" id="SSF53448">
    <property type="entry name" value="Nucleotide-diphospho-sugar transferases"/>
    <property type="match status" value="1"/>
</dbReference>
<dbReference type="Gene3D" id="3.90.550.10">
    <property type="entry name" value="Spore Coat Polysaccharide Biosynthesis Protein SpsA, Chain A"/>
    <property type="match status" value="1"/>
</dbReference>
<protein>
    <submittedName>
        <fullName evidence="2">Glycosyltransferase family 2 protein</fullName>
    </submittedName>
</protein>
<dbReference type="RefSeq" id="WP_204686292.1">
    <property type="nucleotide sequence ID" value="NZ_JACJLU010000010.1"/>
</dbReference>
<proteinExistence type="predicted"/>
<gene>
    <name evidence="2" type="ORF">H5982_07755</name>
</gene>
<keyword evidence="3" id="KW-1185">Reference proteome</keyword>